<evidence type="ECO:0000259" key="15">
    <source>
        <dbReference type="PROSITE" id="PS50919"/>
    </source>
</evidence>
<dbReference type="OrthoDB" id="292747at2759"/>
<feature type="transmembrane region" description="Helical" evidence="14">
    <location>
        <begin position="629"/>
        <end position="650"/>
    </location>
</feature>
<reference evidence="16 17" key="1">
    <citation type="submission" date="2016-10" db="EMBL/GenBank/DDBJ databases">
        <title>The genome of Paramicrosporidium saccamoebae is the missing link in understanding Cryptomycota and Microsporidia evolution.</title>
        <authorList>
            <person name="Quandt C.A."/>
            <person name="Beaudet D."/>
            <person name="Corsaro D."/>
            <person name="Michel R."/>
            <person name="Corradi N."/>
            <person name="James T."/>
        </authorList>
    </citation>
    <scope>NUCLEOTIDE SEQUENCE [LARGE SCALE GENOMIC DNA]</scope>
    <source>
        <strain evidence="16 17">KSL3</strain>
    </source>
</reference>
<feature type="transmembrane region" description="Helical" evidence="14">
    <location>
        <begin position="22"/>
        <end position="40"/>
    </location>
</feature>
<keyword evidence="6 14" id="KW-0808">Transferase</keyword>
<dbReference type="PANTHER" id="PTHR10050:SF46">
    <property type="entry name" value="PROTEIN O-MANNOSYL-TRANSFERASE 2"/>
    <property type="match status" value="1"/>
</dbReference>
<dbReference type="GO" id="GO:0004169">
    <property type="term" value="F:dolichyl-phosphate-mannose-protein mannosyltransferase activity"/>
    <property type="evidence" value="ECO:0007669"/>
    <property type="project" value="UniProtKB-UniRule"/>
</dbReference>
<evidence type="ECO:0000256" key="1">
    <source>
        <dbReference type="ARBA" id="ARBA00004477"/>
    </source>
</evidence>
<comment type="catalytic activity">
    <reaction evidence="12 14">
        <text>a di-trans,poly-cis-dolichyl beta-D-mannosyl phosphate + L-threonyl-[protein] = 3-O-(alpha-D-mannosyl)-L-threonyl-[protein] + a di-trans,poly-cis-dolichyl phosphate + H(+)</text>
        <dbReference type="Rhea" id="RHEA:53396"/>
        <dbReference type="Rhea" id="RHEA-COMP:11060"/>
        <dbReference type="Rhea" id="RHEA-COMP:13547"/>
        <dbReference type="Rhea" id="RHEA-COMP:19498"/>
        <dbReference type="Rhea" id="RHEA-COMP:19501"/>
        <dbReference type="ChEBI" id="CHEBI:15378"/>
        <dbReference type="ChEBI" id="CHEBI:30013"/>
        <dbReference type="ChEBI" id="CHEBI:57683"/>
        <dbReference type="ChEBI" id="CHEBI:58211"/>
        <dbReference type="ChEBI" id="CHEBI:137323"/>
        <dbReference type="EC" id="2.4.1.109"/>
    </reaction>
</comment>
<dbReference type="PROSITE" id="PS50919">
    <property type="entry name" value="MIR"/>
    <property type="match status" value="3"/>
</dbReference>
<feature type="transmembrane region" description="Helical" evidence="14">
    <location>
        <begin position="597"/>
        <end position="617"/>
    </location>
</feature>
<comment type="function">
    <text evidence="14">Transfers mannose from Dol-P-mannose to Ser or Thr residues on proteins.</text>
</comment>
<dbReference type="InterPro" id="IPR016093">
    <property type="entry name" value="MIR_motif"/>
</dbReference>
<name>A0A2H9TFJ9_9FUNG</name>
<feature type="transmembrane region" description="Helical" evidence="14">
    <location>
        <begin position="571"/>
        <end position="591"/>
    </location>
</feature>
<feature type="transmembrane region" description="Helical" evidence="14">
    <location>
        <begin position="529"/>
        <end position="551"/>
    </location>
</feature>
<comment type="caution">
    <text evidence="16">The sequence shown here is derived from an EMBL/GenBank/DDBJ whole genome shotgun (WGS) entry which is preliminary data.</text>
</comment>
<dbReference type="FunFam" id="2.80.10.50:FF:000012">
    <property type="entry name" value="Protein O-mannosyl-transferase 1"/>
    <property type="match status" value="1"/>
</dbReference>
<dbReference type="InterPro" id="IPR027005">
    <property type="entry name" value="PMT-like"/>
</dbReference>
<organism evidence="16 17">
    <name type="scientific">Paramicrosporidium saccamoebae</name>
    <dbReference type="NCBI Taxonomy" id="1246581"/>
    <lineage>
        <taxon>Eukaryota</taxon>
        <taxon>Fungi</taxon>
        <taxon>Fungi incertae sedis</taxon>
        <taxon>Cryptomycota</taxon>
        <taxon>Cryptomycota incertae sedis</taxon>
        <taxon>Paramicrosporidium</taxon>
    </lineage>
</organism>
<evidence type="ECO:0000256" key="9">
    <source>
        <dbReference type="ARBA" id="ARBA00022824"/>
    </source>
</evidence>
<comment type="similarity">
    <text evidence="3 14">Belongs to the glycosyltransferase 39 family.</text>
</comment>
<comment type="subcellular location">
    <subcellularLocation>
        <location evidence="1 14">Endoplasmic reticulum membrane</location>
        <topology evidence="1 14">Multi-pass membrane protein</topology>
    </subcellularLocation>
</comment>
<feature type="transmembrane region" description="Helical" evidence="14">
    <location>
        <begin position="105"/>
        <end position="125"/>
    </location>
</feature>
<sequence>KENGIVHSVGNYSRWDRPVERTSILAIIILTIAAFATRYYRIEKGDFVVYCPSSVSYDTFYFDVHPPLGKMMVALAGKIAGYDGTFDFTSGGDYGNKVPYVPMRMMVASFGTMVVPLTYMAAIQLRLTQTTALLMAFMTLFATFAAYAWFRNQSDRPFGFKWKLSLILTGASIGCVSSVKWVGLFITAQVGLLTIEELWQMFGDAKLPKKIFARHFVSRVFGLIVVPLAIYMISFKAHFTVLSKSGSGDANMSSLFQAGLLGNDLSSSPVQLAYGSYVTLKSNTYGGGLLHSHVQTYPAGSKQQQVTTYHHKDLNNVWMIIHTYKVPAQNYDEIDPLPVNNGDIIRLMHNATGHFLHSHQVKAHVNANDFEVSGYGELNLEDPNDLWQVEIVKDTRSGEPILRALTTKFRLKHVQTGCYLKSRNNKLPDWGFNQGEVSCDYTPELNAKYLLWNVETHGDVTQYRSNFWEDFKDCNVGMYITNNALVPDSELEPGTLTSSASEWFFMTRGIRLCSWANDRIKFYMLGNPAVWWTGSVAIIATGVLLGVYALIQQRKAHNLLPSNLDAFRFRVKLVTGSWALTYFPFFIMGRVLYVHHYYPALIFSTLNVGLVLDHLIGKRPQWQQRAVKLSMAMIVLAVFVYFSPMCYGIEGPGKDFRGRRWLKSWNL</sequence>
<evidence type="ECO:0000256" key="2">
    <source>
        <dbReference type="ARBA" id="ARBA00004922"/>
    </source>
</evidence>
<evidence type="ECO:0000256" key="8">
    <source>
        <dbReference type="ARBA" id="ARBA00022737"/>
    </source>
</evidence>
<protein>
    <recommendedName>
        <fullName evidence="4 14">Dolichyl-phosphate-mannose--protein mannosyltransferase</fullName>
        <ecNumber evidence="4 14">2.4.1.109</ecNumber>
    </recommendedName>
</protein>
<feature type="domain" description="MIR" evidence="15">
    <location>
        <begin position="269"/>
        <end position="323"/>
    </location>
</feature>
<dbReference type="UniPathway" id="UPA00378"/>
<evidence type="ECO:0000313" key="17">
    <source>
        <dbReference type="Proteomes" id="UP000240830"/>
    </source>
</evidence>
<proteinExistence type="inferred from homology"/>
<dbReference type="Pfam" id="PF02366">
    <property type="entry name" value="PMT"/>
    <property type="match status" value="1"/>
</dbReference>
<dbReference type="Pfam" id="PF16192">
    <property type="entry name" value="PMT_4TMC"/>
    <property type="match status" value="1"/>
</dbReference>
<dbReference type="Pfam" id="PF02815">
    <property type="entry name" value="MIR"/>
    <property type="match status" value="1"/>
</dbReference>
<comment type="pathway">
    <text evidence="2 14">Protein modification; protein glycosylation.</text>
</comment>
<evidence type="ECO:0000256" key="3">
    <source>
        <dbReference type="ARBA" id="ARBA00007222"/>
    </source>
</evidence>
<dbReference type="EC" id="2.4.1.109" evidence="4 14"/>
<dbReference type="Gene3D" id="2.80.10.50">
    <property type="match status" value="1"/>
</dbReference>
<dbReference type="PANTHER" id="PTHR10050">
    <property type="entry name" value="DOLICHYL-PHOSPHATE-MANNOSE--PROTEIN MANNOSYLTRANSFERASE"/>
    <property type="match status" value="1"/>
</dbReference>
<dbReference type="SMART" id="SM00472">
    <property type="entry name" value="MIR"/>
    <property type="match status" value="3"/>
</dbReference>
<evidence type="ECO:0000256" key="10">
    <source>
        <dbReference type="ARBA" id="ARBA00022989"/>
    </source>
</evidence>
<dbReference type="AlphaFoldDB" id="A0A2H9TFJ9"/>
<dbReference type="Proteomes" id="UP000240830">
    <property type="component" value="Unassembled WGS sequence"/>
</dbReference>
<evidence type="ECO:0000256" key="7">
    <source>
        <dbReference type="ARBA" id="ARBA00022692"/>
    </source>
</evidence>
<dbReference type="InterPro" id="IPR003342">
    <property type="entry name" value="ArnT-like_N"/>
</dbReference>
<keyword evidence="7 14" id="KW-0812">Transmembrane</keyword>
<evidence type="ECO:0000256" key="11">
    <source>
        <dbReference type="ARBA" id="ARBA00023136"/>
    </source>
</evidence>
<evidence type="ECO:0000313" key="16">
    <source>
        <dbReference type="EMBL" id="PJF16469.1"/>
    </source>
</evidence>
<dbReference type="GO" id="GO:0005789">
    <property type="term" value="C:endoplasmic reticulum membrane"/>
    <property type="evidence" value="ECO:0007669"/>
    <property type="project" value="UniProtKB-SubCell"/>
</dbReference>
<feature type="transmembrane region" description="Helical" evidence="14">
    <location>
        <begin position="216"/>
        <end position="235"/>
    </location>
</feature>
<feature type="domain" description="MIR" evidence="15">
    <location>
        <begin position="399"/>
        <end position="457"/>
    </location>
</feature>
<dbReference type="EMBL" id="MTSL01000219">
    <property type="protein sequence ID" value="PJF16469.1"/>
    <property type="molecule type" value="Genomic_DNA"/>
</dbReference>
<evidence type="ECO:0000256" key="5">
    <source>
        <dbReference type="ARBA" id="ARBA00022676"/>
    </source>
</evidence>
<keyword evidence="8" id="KW-0677">Repeat</keyword>
<keyword evidence="11 14" id="KW-0472">Membrane</keyword>
<dbReference type="InterPro" id="IPR032421">
    <property type="entry name" value="PMT_4TMC"/>
</dbReference>
<feature type="non-terminal residue" evidence="16">
    <location>
        <position position="1"/>
    </location>
</feature>
<dbReference type="InterPro" id="IPR036300">
    <property type="entry name" value="MIR_dom_sf"/>
</dbReference>
<feature type="transmembrane region" description="Helical" evidence="14">
    <location>
        <begin position="170"/>
        <end position="195"/>
    </location>
</feature>
<evidence type="ECO:0000256" key="14">
    <source>
        <dbReference type="RuleBase" id="RU367007"/>
    </source>
</evidence>
<dbReference type="SUPFAM" id="SSF82109">
    <property type="entry name" value="MIR domain"/>
    <property type="match status" value="1"/>
</dbReference>
<gene>
    <name evidence="16" type="ORF">PSACC_03653</name>
</gene>
<comment type="catalytic activity">
    <reaction evidence="13 14">
        <text>a di-trans,poly-cis-dolichyl beta-D-mannosyl phosphate + L-seryl-[protein] = 3-O-(alpha-D-mannosyl)-L-seryl-[protein] + a di-trans,poly-cis-dolichyl phosphate + H(+)</text>
        <dbReference type="Rhea" id="RHEA:17377"/>
        <dbReference type="Rhea" id="RHEA-COMP:9863"/>
        <dbReference type="Rhea" id="RHEA-COMP:13546"/>
        <dbReference type="Rhea" id="RHEA-COMP:19498"/>
        <dbReference type="Rhea" id="RHEA-COMP:19501"/>
        <dbReference type="ChEBI" id="CHEBI:15378"/>
        <dbReference type="ChEBI" id="CHEBI:29999"/>
        <dbReference type="ChEBI" id="CHEBI:57683"/>
        <dbReference type="ChEBI" id="CHEBI:58211"/>
        <dbReference type="ChEBI" id="CHEBI:137321"/>
        <dbReference type="EC" id="2.4.1.109"/>
    </reaction>
</comment>
<evidence type="ECO:0000256" key="4">
    <source>
        <dbReference type="ARBA" id="ARBA00012839"/>
    </source>
</evidence>
<feature type="domain" description="MIR" evidence="15">
    <location>
        <begin position="336"/>
        <end position="392"/>
    </location>
</feature>
<keyword evidence="17" id="KW-1185">Reference proteome</keyword>
<keyword evidence="5 14" id="KW-0328">Glycosyltransferase</keyword>
<evidence type="ECO:0000256" key="12">
    <source>
        <dbReference type="ARBA" id="ARBA00045085"/>
    </source>
</evidence>
<dbReference type="STRING" id="1246581.A0A2H9TFJ9"/>
<feature type="transmembrane region" description="Helical" evidence="14">
    <location>
        <begin position="132"/>
        <end position="150"/>
    </location>
</feature>
<accession>A0A2H9TFJ9</accession>
<evidence type="ECO:0000256" key="13">
    <source>
        <dbReference type="ARBA" id="ARBA00045102"/>
    </source>
</evidence>
<keyword evidence="10 14" id="KW-1133">Transmembrane helix</keyword>
<evidence type="ECO:0000256" key="6">
    <source>
        <dbReference type="ARBA" id="ARBA00022679"/>
    </source>
</evidence>
<keyword evidence="9 14" id="KW-0256">Endoplasmic reticulum</keyword>